<sequence length="169" mass="17746">MQGEQGRELARVEASGGRRVFGIGVLIGLGFILIWLGLFQDGGSVLLRVLILVAGAAVIWAARAMQRATALAVILTEEGLCDSAGEVIAPIGQIASVDRGAFAFKPSNGFLLRLTVPGARRWRPGLYWRIGRRVGVGGVAHAAQAKAMADAIAIMLVERKVAEAADADS</sequence>
<evidence type="ECO:0000313" key="2">
    <source>
        <dbReference type="EMBL" id="GGM11633.1"/>
    </source>
</evidence>
<accession>A0A917T6N5</accession>
<organism evidence="2 3">
    <name type="scientific">Pseudooceanicola nanhaiensis</name>
    <dbReference type="NCBI Taxonomy" id="375761"/>
    <lineage>
        <taxon>Bacteria</taxon>
        <taxon>Pseudomonadati</taxon>
        <taxon>Pseudomonadota</taxon>
        <taxon>Alphaproteobacteria</taxon>
        <taxon>Rhodobacterales</taxon>
        <taxon>Paracoccaceae</taxon>
        <taxon>Pseudooceanicola</taxon>
    </lineage>
</organism>
<reference evidence="2" key="1">
    <citation type="journal article" date="2014" name="Int. J. Syst. Evol. Microbiol.">
        <title>Complete genome sequence of Corynebacterium casei LMG S-19264T (=DSM 44701T), isolated from a smear-ripened cheese.</title>
        <authorList>
            <consortium name="US DOE Joint Genome Institute (JGI-PGF)"/>
            <person name="Walter F."/>
            <person name="Albersmeier A."/>
            <person name="Kalinowski J."/>
            <person name="Ruckert C."/>
        </authorList>
    </citation>
    <scope>NUCLEOTIDE SEQUENCE</scope>
    <source>
        <strain evidence="2">CGMCC 1.6293</strain>
    </source>
</reference>
<dbReference type="Proteomes" id="UP000649829">
    <property type="component" value="Unassembled WGS sequence"/>
</dbReference>
<feature type="transmembrane region" description="Helical" evidence="1">
    <location>
        <begin position="45"/>
        <end position="62"/>
    </location>
</feature>
<dbReference type="RefSeq" id="WP_028288349.1">
    <property type="nucleotide sequence ID" value="NZ_BMLF01000003.1"/>
</dbReference>
<dbReference type="AlphaFoldDB" id="A0A917T6N5"/>
<dbReference type="EMBL" id="BMLF01000003">
    <property type="protein sequence ID" value="GGM11633.1"/>
    <property type="molecule type" value="Genomic_DNA"/>
</dbReference>
<reference evidence="2" key="2">
    <citation type="submission" date="2020-09" db="EMBL/GenBank/DDBJ databases">
        <authorList>
            <person name="Sun Q."/>
            <person name="Zhou Y."/>
        </authorList>
    </citation>
    <scope>NUCLEOTIDE SEQUENCE</scope>
    <source>
        <strain evidence="2">CGMCC 1.6293</strain>
    </source>
</reference>
<name>A0A917T6N5_9RHOB</name>
<keyword evidence="1" id="KW-1133">Transmembrane helix</keyword>
<protein>
    <submittedName>
        <fullName evidence="2">Uncharacterized protein</fullName>
    </submittedName>
</protein>
<comment type="caution">
    <text evidence="2">The sequence shown here is derived from an EMBL/GenBank/DDBJ whole genome shotgun (WGS) entry which is preliminary data.</text>
</comment>
<feature type="transmembrane region" description="Helical" evidence="1">
    <location>
        <begin position="20"/>
        <end position="39"/>
    </location>
</feature>
<keyword evidence="1" id="KW-0472">Membrane</keyword>
<evidence type="ECO:0000256" key="1">
    <source>
        <dbReference type="SAM" id="Phobius"/>
    </source>
</evidence>
<keyword evidence="3" id="KW-1185">Reference proteome</keyword>
<proteinExistence type="predicted"/>
<evidence type="ECO:0000313" key="3">
    <source>
        <dbReference type="Proteomes" id="UP000649829"/>
    </source>
</evidence>
<keyword evidence="1" id="KW-0812">Transmembrane</keyword>
<gene>
    <name evidence="2" type="ORF">GCM10011534_37110</name>
</gene>